<feature type="domain" description="Carboxylesterase type B" evidence="5">
    <location>
        <begin position="184"/>
        <end position="684"/>
    </location>
</feature>
<organism evidence="6">
    <name type="scientific">Timema cristinae</name>
    <name type="common">Walking stick</name>
    <dbReference type="NCBI Taxonomy" id="61476"/>
    <lineage>
        <taxon>Eukaryota</taxon>
        <taxon>Metazoa</taxon>
        <taxon>Ecdysozoa</taxon>
        <taxon>Arthropoda</taxon>
        <taxon>Hexapoda</taxon>
        <taxon>Insecta</taxon>
        <taxon>Pterygota</taxon>
        <taxon>Neoptera</taxon>
        <taxon>Polyneoptera</taxon>
        <taxon>Phasmatodea</taxon>
        <taxon>Timematodea</taxon>
        <taxon>Timematoidea</taxon>
        <taxon>Timematidae</taxon>
        <taxon>Timema</taxon>
    </lineage>
</organism>
<keyword evidence="3" id="KW-0378">Hydrolase</keyword>
<sequence length="714" mass="79139">MASMDMKKRAVHQLCIGCVVLQTISNRVVKGGQVSQAITKPIIELISLVLQNGRGEAYIRGSIAALWQVASMKVVSTLWAIWGAASLVSALTSPTIHVEQGAVKGTTLLSAGGRPFHAFQGIPYGKAPVGKYRFKVQFIWIGLIPTFSRRKSGKPSNRDSNPNLPIIRCLVYYKNDALDRPAIKEPVPVKPWVGVWPAERPGSPCLQYMHTMHQEDEKIVGSEDCLYLNVYTSKLPGIGKPPLLDVIVYIHGGAFMFGWGHQYGPKYYMDRDVVYVTLNYRLGVLGFLSTEDEVVPGNNGLKDQVLALKWLQRNIAAFGGNPDSVTISGTSAGGASVHYHYLSPMSRGLFHRGMSFSGTALCPWTQAEGLRSKANLIAASLGCQTSLSREMVACLRKRPAEKIVALTKELMVWLYNPFSPFGPTVEVAGNTPFLINEPLSDALEIELKNLPWLTSLTTEEGLYPAAEFVNNKQHLQELNQRFVEIAPSLLDYNYTVPLEQQLQVTEEIRKKYFGDLPIGPDTVKQLVKLSSLLYNSGITINLKKTLGANELMIGDRLFNVDGELAAKFQARVSQAPVYFYLFSYRGKHSLSEVMSGSTDNFGVSHADDTAYTSDVFYSNTEETEQDRAMSKLLLDLFTSFAKTGVPQVPGDKDVTWEPVTGNAENITYLHIPDSTNLEMRSNEDLSNKDFWLSLPINEPHKSFKEARAHSIDEL</sequence>
<dbReference type="PANTHER" id="PTHR43142">
    <property type="entry name" value="CARBOXYLIC ESTER HYDROLASE"/>
    <property type="match status" value="1"/>
</dbReference>
<evidence type="ECO:0000256" key="1">
    <source>
        <dbReference type="ARBA" id="ARBA00005964"/>
    </source>
</evidence>
<proteinExistence type="inferred from homology"/>
<dbReference type="InterPro" id="IPR019826">
    <property type="entry name" value="Carboxylesterase_B_AS"/>
</dbReference>
<dbReference type="InterPro" id="IPR002018">
    <property type="entry name" value="CarbesteraseB"/>
</dbReference>
<dbReference type="Pfam" id="PF00135">
    <property type="entry name" value="COesterase"/>
    <property type="match status" value="2"/>
</dbReference>
<keyword evidence="2" id="KW-0719">Serine esterase</keyword>
<dbReference type="PROSITE" id="PS00122">
    <property type="entry name" value="CARBOXYLESTERASE_B_1"/>
    <property type="match status" value="1"/>
</dbReference>
<dbReference type="SUPFAM" id="SSF53474">
    <property type="entry name" value="alpha/beta-Hydrolases"/>
    <property type="match status" value="2"/>
</dbReference>
<dbReference type="Gene3D" id="3.40.50.1820">
    <property type="entry name" value="alpha/beta hydrolase"/>
    <property type="match status" value="1"/>
</dbReference>
<protein>
    <recommendedName>
        <fullName evidence="5">Carboxylesterase type B domain-containing protein</fullName>
    </recommendedName>
</protein>
<keyword evidence="4" id="KW-0325">Glycoprotein</keyword>
<evidence type="ECO:0000259" key="5">
    <source>
        <dbReference type="Pfam" id="PF00135"/>
    </source>
</evidence>
<dbReference type="AlphaFoldDB" id="A0A7R9CE93"/>
<evidence type="ECO:0000256" key="2">
    <source>
        <dbReference type="ARBA" id="ARBA00022487"/>
    </source>
</evidence>
<accession>A0A7R9CE93</accession>
<evidence type="ECO:0000256" key="3">
    <source>
        <dbReference type="ARBA" id="ARBA00022801"/>
    </source>
</evidence>
<name>A0A7R9CE93_TIMCR</name>
<evidence type="ECO:0000256" key="4">
    <source>
        <dbReference type="ARBA" id="ARBA00023180"/>
    </source>
</evidence>
<reference evidence="6" key="1">
    <citation type="submission" date="2020-11" db="EMBL/GenBank/DDBJ databases">
        <authorList>
            <person name="Tran Van P."/>
        </authorList>
    </citation>
    <scope>NUCLEOTIDE SEQUENCE</scope>
</reference>
<feature type="domain" description="Carboxylesterase type B" evidence="5">
    <location>
        <begin position="93"/>
        <end position="135"/>
    </location>
</feature>
<dbReference type="InterPro" id="IPR029058">
    <property type="entry name" value="AB_hydrolase_fold"/>
</dbReference>
<dbReference type="EMBL" id="OC316891">
    <property type="protein sequence ID" value="CAD7394153.1"/>
    <property type="molecule type" value="Genomic_DNA"/>
</dbReference>
<dbReference type="GO" id="GO:0052689">
    <property type="term" value="F:carboxylic ester hydrolase activity"/>
    <property type="evidence" value="ECO:0007669"/>
    <property type="project" value="UniProtKB-KW"/>
</dbReference>
<comment type="similarity">
    <text evidence="1">Belongs to the type-B carboxylesterase/lipase family.</text>
</comment>
<dbReference type="PANTHER" id="PTHR43142:SF1">
    <property type="entry name" value="CARBOXYLIC ESTER HYDROLASE"/>
    <property type="match status" value="1"/>
</dbReference>
<gene>
    <name evidence="6" type="ORF">TCEB3V08_LOCUS2091</name>
</gene>
<evidence type="ECO:0000313" key="6">
    <source>
        <dbReference type="EMBL" id="CAD7394153.1"/>
    </source>
</evidence>